<feature type="compositionally biased region" description="Basic and acidic residues" evidence="1">
    <location>
        <begin position="222"/>
        <end position="239"/>
    </location>
</feature>
<dbReference type="Proteomes" id="UP000515908">
    <property type="component" value="Chromosome 06"/>
</dbReference>
<protein>
    <submittedName>
        <fullName evidence="2">Uncharacterized protein</fullName>
    </submittedName>
</protein>
<dbReference type="OrthoDB" id="249326at2759"/>
<dbReference type="VEuPathDB" id="TriTrypDB:ADEAN_000371000"/>
<reference evidence="2 3" key="1">
    <citation type="submission" date="2020-08" db="EMBL/GenBank/DDBJ databases">
        <authorList>
            <person name="Newling K."/>
            <person name="Davey J."/>
            <person name="Forrester S."/>
        </authorList>
    </citation>
    <scope>NUCLEOTIDE SEQUENCE [LARGE SCALE GENOMIC DNA]</scope>
    <source>
        <strain evidence="3">Crithidia deanei Carvalho (ATCC PRA-265)</strain>
    </source>
</reference>
<evidence type="ECO:0000313" key="2">
    <source>
        <dbReference type="EMBL" id="CAD2216249.1"/>
    </source>
</evidence>
<dbReference type="AlphaFoldDB" id="A0A7G2C9K6"/>
<gene>
    <name evidence="2" type="ORF">ADEAN_000371000</name>
</gene>
<accession>A0A7G2C9K6</accession>
<feature type="compositionally biased region" description="Polar residues" evidence="1">
    <location>
        <begin position="197"/>
        <end position="211"/>
    </location>
</feature>
<feature type="region of interest" description="Disordered" evidence="1">
    <location>
        <begin position="146"/>
        <end position="265"/>
    </location>
</feature>
<dbReference type="EMBL" id="LR877150">
    <property type="protein sequence ID" value="CAD2216249.1"/>
    <property type="molecule type" value="Genomic_DNA"/>
</dbReference>
<evidence type="ECO:0000313" key="3">
    <source>
        <dbReference type="Proteomes" id="UP000515908"/>
    </source>
</evidence>
<name>A0A7G2C9K6_9TRYP</name>
<organism evidence="2 3">
    <name type="scientific">Angomonas deanei</name>
    <dbReference type="NCBI Taxonomy" id="59799"/>
    <lineage>
        <taxon>Eukaryota</taxon>
        <taxon>Discoba</taxon>
        <taxon>Euglenozoa</taxon>
        <taxon>Kinetoplastea</taxon>
        <taxon>Metakinetoplastina</taxon>
        <taxon>Trypanosomatida</taxon>
        <taxon>Trypanosomatidae</taxon>
        <taxon>Strigomonadinae</taxon>
        <taxon>Angomonas</taxon>
    </lineage>
</organism>
<feature type="compositionally biased region" description="Basic and acidic residues" evidence="1">
    <location>
        <begin position="154"/>
        <end position="164"/>
    </location>
</feature>
<evidence type="ECO:0000256" key="1">
    <source>
        <dbReference type="SAM" id="MobiDB-lite"/>
    </source>
</evidence>
<keyword evidence="3" id="KW-1185">Reference proteome</keyword>
<proteinExistence type="predicted"/>
<sequence length="372" mass="41719">MSGDPSALYSGLSVLTVDEDVYLLQSEELVRLLQTPRPEGGYGGHLHYGEFAVLCTYLGFTTEQVEDCWYDTLMGQPLREVTDMERVAHYILCYCFSGNLTVSLPSAALLSEDHAGEELQKLLWQSGQETVLSSPSEVAVEPAPIVEQSTHLVESPRKATEKPKAKSAMRKAPSTHSTNSAPRYAASTACHDRRTDQTPSVKPTPKRSPSANPEVYNRLYQHAKEYQEKKKVAREKPAEEPIPSPKKTRASSKRRASSPSQVTYNKPTKAFYTKLIAQGDTQYDAIAEYPETPRVDYQPAPGPSTYIPPGYIEDVARRRRDAARRLEERNYQNSLRGPDFSRELECVRQNAILRLPLSTNRRESVDIQLNGL</sequence>
<feature type="compositionally biased region" description="Basic residues" evidence="1">
    <location>
        <begin position="246"/>
        <end position="256"/>
    </location>
</feature>